<keyword evidence="1" id="KW-0540">Nuclease</keyword>
<proteinExistence type="predicted"/>
<dbReference type="RefSeq" id="WP_108580857.1">
    <property type="nucleotide sequence ID" value="NZ_CP026952.1"/>
</dbReference>
<keyword evidence="1" id="KW-0255">Endonuclease</keyword>
<dbReference type="GO" id="GO:0004519">
    <property type="term" value="F:endonuclease activity"/>
    <property type="evidence" value="ECO:0007669"/>
    <property type="project" value="UniProtKB-KW"/>
</dbReference>
<accession>A0A2S0WS34</accession>
<reference evidence="2" key="1">
    <citation type="submission" date="2018-01" db="EMBL/GenBank/DDBJ databases">
        <authorList>
            <person name="Li J."/>
        </authorList>
    </citation>
    <scope>NUCLEOTIDE SEQUENCE [LARGE SCALE GENOMIC DNA]</scope>
    <source>
        <strain evidence="2">592</strain>
    </source>
</reference>
<accession>A0A5F2EVZ1</accession>
<dbReference type="Proteomes" id="UP000244384">
    <property type="component" value="Chromosome"/>
</dbReference>
<evidence type="ECO:0000313" key="2">
    <source>
        <dbReference type="Proteomes" id="UP000244384"/>
    </source>
</evidence>
<keyword evidence="1" id="KW-0378">Hydrolase</keyword>
<protein>
    <submittedName>
        <fullName evidence="1">Restriction endonuclease</fullName>
    </submittedName>
</protein>
<sequence length="304" mass="34690">MTFPREKLTFVTDSLRELELRRLIMNALSEVTSDAGTVTRAQLSSLDIGFETRRLIDQSRGIWNPRDLQATLSVLSTPSGPYDDAALDGSVFRYDYRAGTTDGDNRKLRRAYELSLPIILLRKVGAREFLPLFPVYVIADRFEERHFLLGLDESLRSLSDPSNPTPTERRYISRLTQQRLHQPEFRAKVLLAYDTRCAVCLLKHGRLLDAAHIIGDREDRGDPVVTNGLTLCKIHHASYDSNMLGISPDYTVHVNRDLLEEVDGPMLKHGIQEMDKRPLTIPARRADQPDRERLATRYDEFLAS</sequence>
<keyword evidence="2" id="KW-1185">Reference proteome</keyword>
<evidence type="ECO:0000313" key="1">
    <source>
        <dbReference type="EMBL" id="AWB94146.1"/>
    </source>
</evidence>
<organism evidence="1 2">
    <name type="scientific">Aeromicrobium chenweiae</name>
    <dbReference type="NCBI Taxonomy" id="2079793"/>
    <lineage>
        <taxon>Bacteria</taxon>
        <taxon>Bacillati</taxon>
        <taxon>Actinomycetota</taxon>
        <taxon>Actinomycetes</taxon>
        <taxon>Propionibacteriales</taxon>
        <taxon>Nocardioidaceae</taxon>
        <taxon>Aeromicrobium</taxon>
    </lineage>
</organism>
<dbReference type="Pfam" id="PF13391">
    <property type="entry name" value="HNH_2"/>
    <property type="match status" value="1"/>
</dbReference>
<dbReference type="InterPro" id="IPR003615">
    <property type="entry name" value="HNH_nuc"/>
</dbReference>
<dbReference type="EMBL" id="CP026952">
    <property type="protein sequence ID" value="AWB94146.1"/>
    <property type="molecule type" value="Genomic_DNA"/>
</dbReference>
<dbReference type="KEGG" id="aez:C3E78_10980"/>
<name>A0A2S0WS34_9ACTN</name>
<dbReference type="AlphaFoldDB" id="A0A2S0WS34"/>
<dbReference type="OrthoDB" id="4464809at2"/>
<gene>
    <name evidence="1" type="ORF">C3E78_10980</name>
</gene>